<keyword evidence="2" id="KW-1185">Reference proteome</keyword>
<reference evidence="1 2" key="1">
    <citation type="submission" date="2014-03" db="EMBL/GenBank/DDBJ databases">
        <title>Draft Genome Sequences of Four Burkholderia Strains.</title>
        <authorList>
            <person name="Liu X.Y."/>
            <person name="Li C.X."/>
            <person name="Xu J.H."/>
        </authorList>
    </citation>
    <scope>NUCLEOTIDE SEQUENCE [LARGE SCALE GENOMIC DNA]</scope>
    <source>
        <strain evidence="1 2">OP-1</strain>
    </source>
</reference>
<sequence length="254" mass="28313">MTGLNVQFLRNHRAQTNANQASTHAVTVETRYLRLPGDTHGWIDVIIEATRDRVSLCEYTKVALVKDDGERTYFRIQDGSIAVGQLASMKSSAAKAHFKKTPPTVATNTVSVKYGTLGKEDSPFKGRLRQQWATLNVGGEAITVTLNSVWNEGYTPIASGRHRIMSPDRSHANVSTEGYRNSYPGRIKANDVWFPIELEGGRGNSSRYVHIGHLSEGCVTVHDIVRWNLVYNYLISHRLPDTDGKYVALLDVDK</sequence>
<evidence type="ECO:0000313" key="2">
    <source>
        <dbReference type="Proteomes" id="UP000027451"/>
    </source>
</evidence>
<gene>
    <name evidence="1" type="ORF">BG60_33185</name>
</gene>
<dbReference type="RefSeq" id="WP_034474377.1">
    <property type="nucleotide sequence ID" value="NZ_JFHD01000060.1"/>
</dbReference>
<dbReference type="Proteomes" id="UP000027451">
    <property type="component" value="Unassembled WGS sequence"/>
</dbReference>
<name>A0A656QDY9_9BURK</name>
<comment type="caution">
    <text evidence="1">The sequence shown here is derived from an EMBL/GenBank/DDBJ whole genome shotgun (WGS) entry which is preliminary data.</text>
</comment>
<accession>A0A656QDY9</accession>
<dbReference type="EMBL" id="JFHD01000060">
    <property type="protein sequence ID" value="KDR24941.1"/>
    <property type="molecule type" value="Genomic_DNA"/>
</dbReference>
<protein>
    <submittedName>
        <fullName evidence="1">Uncharacterized protein</fullName>
    </submittedName>
</protein>
<evidence type="ECO:0000313" key="1">
    <source>
        <dbReference type="EMBL" id="KDR24941.1"/>
    </source>
</evidence>
<dbReference type="AlphaFoldDB" id="A0A656QDY9"/>
<proteinExistence type="predicted"/>
<organism evidence="1 2">
    <name type="scientific">Caballeronia zhejiangensis</name>
    <dbReference type="NCBI Taxonomy" id="871203"/>
    <lineage>
        <taxon>Bacteria</taxon>
        <taxon>Pseudomonadati</taxon>
        <taxon>Pseudomonadota</taxon>
        <taxon>Betaproteobacteria</taxon>
        <taxon>Burkholderiales</taxon>
        <taxon>Burkholderiaceae</taxon>
        <taxon>Caballeronia</taxon>
    </lineage>
</organism>